<evidence type="ECO:0000256" key="1">
    <source>
        <dbReference type="ARBA" id="ARBA00022801"/>
    </source>
</evidence>
<feature type="active site" description="Proton acceptor" evidence="4">
    <location>
        <position position="152"/>
    </location>
</feature>
<keyword evidence="7" id="KW-1185">Reference proteome</keyword>
<feature type="active site" description="Nucleophile" evidence="4">
    <location>
        <position position="38"/>
    </location>
</feature>
<evidence type="ECO:0000313" key="6">
    <source>
        <dbReference type="EMBL" id="NIH57761.1"/>
    </source>
</evidence>
<feature type="short sequence motif" description="DGA/G" evidence="4">
    <location>
        <begin position="152"/>
        <end position="154"/>
    </location>
</feature>
<dbReference type="InterPro" id="IPR002641">
    <property type="entry name" value="PNPLA_dom"/>
</dbReference>
<dbReference type="SUPFAM" id="SSF52151">
    <property type="entry name" value="FabD/lysophospholipase-like"/>
    <property type="match status" value="1"/>
</dbReference>
<accession>A0ABX0SLY5</accession>
<evidence type="ECO:0000259" key="5">
    <source>
        <dbReference type="PROSITE" id="PS51635"/>
    </source>
</evidence>
<evidence type="ECO:0000313" key="7">
    <source>
        <dbReference type="Proteomes" id="UP000749311"/>
    </source>
</evidence>
<organism evidence="6 7">
    <name type="scientific">Brooklawnia cerclae</name>
    <dbReference type="NCBI Taxonomy" id="349934"/>
    <lineage>
        <taxon>Bacteria</taxon>
        <taxon>Bacillati</taxon>
        <taxon>Actinomycetota</taxon>
        <taxon>Actinomycetes</taxon>
        <taxon>Propionibacteriales</taxon>
        <taxon>Propionibacteriaceae</taxon>
        <taxon>Brooklawnia</taxon>
    </lineage>
</organism>
<proteinExistence type="predicted"/>
<feature type="short sequence motif" description="GXSXG" evidence="4">
    <location>
        <begin position="36"/>
        <end position="40"/>
    </location>
</feature>
<comment type="caution">
    <text evidence="6">The sequence shown here is derived from an EMBL/GenBank/DDBJ whole genome shotgun (WGS) entry which is preliminary data.</text>
</comment>
<keyword evidence="1 4" id="KW-0378">Hydrolase</keyword>
<evidence type="ECO:0000256" key="3">
    <source>
        <dbReference type="ARBA" id="ARBA00023098"/>
    </source>
</evidence>
<evidence type="ECO:0000256" key="4">
    <source>
        <dbReference type="PROSITE-ProRule" id="PRU01161"/>
    </source>
</evidence>
<feature type="domain" description="PNPLA" evidence="5">
    <location>
        <begin position="5"/>
        <end position="165"/>
    </location>
</feature>
<dbReference type="PROSITE" id="PS51635">
    <property type="entry name" value="PNPLA"/>
    <property type="match status" value="1"/>
</dbReference>
<dbReference type="PANTHER" id="PTHR14226:SF76">
    <property type="entry name" value="NTE FAMILY PROTEIN RSSA"/>
    <property type="match status" value="1"/>
</dbReference>
<keyword evidence="3 4" id="KW-0443">Lipid metabolism</keyword>
<evidence type="ECO:0000256" key="2">
    <source>
        <dbReference type="ARBA" id="ARBA00022963"/>
    </source>
</evidence>
<reference evidence="6 7" key="1">
    <citation type="submission" date="2020-02" db="EMBL/GenBank/DDBJ databases">
        <title>Sequencing the genomes of 1000 actinobacteria strains.</title>
        <authorList>
            <person name="Klenk H.-P."/>
        </authorList>
    </citation>
    <scope>NUCLEOTIDE SEQUENCE [LARGE SCALE GENOMIC DNA]</scope>
    <source>
        <strain evidence="6 7">DSM 19609</strain>
    </source>
</reference>
<dbReference type="Gene3D" id="3.40.1090.10">
    <property type="entry name" value="Cytosolic phospholipase A2 catalytic domain"/>
    <property type="match status" value="1"/>
</dbReference>
<protein>
    <submittedName>
        <fullName evidence="6">NTE family protein</fullName>
    </submittedName>
</protein>
<dbReference type="PANTHER" id="PTHR14226">
    <property type="entry name" value="NEUROPATHY TARGET ESTERASE/SWISS CHEESE D.MELANOGASTER"/>
    <property type="match status" value="1"/>
</dbReference>
<dbReference type="Proteomes" id="UP000749311">
    <property type="component" value="Unassembled WGS sequence"/>
</dbReference>
<sequence length="304" mass="32155">MRISLVLGSGGARGYAHVGAIRELEARGHEIVAVAGASIGALVGGALAAGKLDELADAALHLSRTDVWMMFRPSLNQAGLIKPDRVMNALRRIIGDVRIEDLPVPYTAVATDLLSRREVWFHEGPLLAAIRASISIPSVFTPVMLQGRLLTDGGLVNPLPMETSLRLDADVTVAVSLFGPDPGLGAAGAIEVSSDKHDTTNPLTRLSERIAGALPTIPALSHAGPEQDDPFDPLPPDLDIGDMVVMSLNVMQARIQASRIAVNPPDVHIEVPVSLASTFDFGDAERIIETGRELAAAEFDRVGL</sequence>
<comment type="caution">
    <text evidence="4">Lacks conserved residue(s) required for the propagation of feature annotation.</text>
</comment>
<name>A0ABX0SLY5_9ACTN</name>
<dbReference type="InterPro" id="IPR050301">
    <property type="entry name" value="NTE"/>
</dbReference>
<gene>
    <name evidence="6" type="ORF">FB473_002406</name>
</gene>
<dbReference type="RefSeq" id="WP_167167995.1">
    <property type="nucleotide sequence ID" value="NZ_BAAAOO010000007.1"/>
</dbReference>
<dbReference type="InterPro" id="IPR016035">
    <property type="entry name" value="Acyl_Trfase/lysoPLipase"/>
</dbReference>
<keyword evidence="2 4" id="KW-0442">Lipid degradation</keyword>
<dbReference type="EMBL" id="JAAMOZ010000001">
    <property type="protein sequence ID" value="NIH57761.1"/>
    <property type="molecule type" value="Genomic_DNA"/>
</dbReference>
<dbReference type="Pfam" id="PF01734">
    <property type="entry name" value="Patatin"/>
    <property type="match status" value="1"/>
</dbReference>